<dbReference type="PANTHER" id="PTHR31299">
    <property type="entry name" value="ESTERASE, PUTATIVE (AFU_ORTHOLOGUE AFUA_1G05850)-RELATED"/>
    <property type="match status" value="1"/>
</dbReference>
<evidence type="ECO:0000256" key="1">
    <source>
        <dbReference type="SAM" id="SignalP"/>
    </source>
</evidence>
<evidence type="ECO:0000313" key="3">
    <source>
        <dbReference type="Proteomes" id="UP000297647"/>
    </source>
</evidence>
<dbReference type="OrthoDB" id="9810066at2"/>
<accession>A0A4Y9QTB8</accession>
<dbReference type="AlphaFoldDB" id="A0A4Y9QTB8"/>
<feature type="signal peptide" evidence="1">
    <location>
        <begin position="1"/>
        <end position="22"/>
    </location>
</feature>
<name>A0A4Y9QTB8_9BACT</name>
<dbReference type="Proteomes" id="UP000297647">
    <property type="component" value="Unassembled WGS sequence"/>
</dbReference>
<gene>
    <name evidence="2" type="ORF">E4S40_06095</name>
</gene>
<proteinExistence type="predicted"/>
<dbReference type="EMBL" id="SPSB01000002">
    <property type="protein sequence ID" value="TFV95791.1"/>
    <property type="molecule type" value="Genomic_DNA"/>
</dbReference>
<evidence type="ECO:0000313" key="2">
    <source>
        <dbReference type="EMBL" id="TFV95791.1"/>
    </source>
</evidence>
<dbReference type="InterPro" id="IPR007815">
    <property type="entry name" value="Emycin_Estase"/>
</dbReference>
<keyword evidence="3" id="KW-1185">Reference proteome</keyword>
<sequence>MSRKFIWATAFLFCLLASRLQAQDEAVIDWINQYAIEIESADPDSQPLNFHKKVPRKFSEARIFGFGEATHQGKEFFNLKAQFFKYLVEYQGVRAFLLEDSYPAEAGINEWISGGRGDATTIEQEFSIGAWHAKEVVNLLEWIRNYNIQKPKEEQIRFFGIDIQTVEGINTEIRRFVKNNNLPIREELLLAADSCAKPQFMYQRPAADWASNQILKLKEIEKGILDAKLTFNPSQLQESYRILRALNSLISYIEFVQNPVSTVRDKGMFENTRRILEYEIPNKKAFIWAHNNHINNLEIPPYGSNWTNLGGHLKSYYQDNYYSVGFDFGSGTLPGYVAKKKEWGLFYISKPFKDTYAETLIQAAYDIYFVDMEEALQSEAAPFFKSRKKQFITGGPGFTSKTRSLIEANFSEMYDGLIFLKKVSPTYSFSNLTQVKSIRE</sequence>
<reference evidence="2 3" key="1">
    <citation type="submission" date="2019-03" db="EMBL/GenBank/DDBJ databases">
        <title>Algoriphagus sp. nov, a new strain isolated from root system soil of mangrove plant Kandelia.</title>
        <authorList>
            <person name="Yin Q."/>
            <person name="Wang K."/>
            <person name="Song Z."/>
        </authorList>
    </citation>
    <scope>NUCLEOTIDE SEQUENCE [LARGE SCALE GENOMIC DNA]</scope>
    <source>
        <strain evidence="2 3">XY-J91</strain>
    </source>
</reference>
<dbReference type="InterPro" id="IPR052036">
    <property type="entry name" value="Hydrolase/PRTase-associated"/>
</dbReference>
<dbReference type="Pfam" id="PF05139">
    <property type="entry name" value="Erythro_esteras"/>
    <property type="match status" value="1"/>
</dbReference>
<dbReference type="Gene3D" id="3.40.1660.10">
    <property type="entry name" value="EreA-like (biosynthetic domain)"/>
    <property type="match status" value="1"/>
</dbReference>
<protein>
    <submittedName>
        <fullName evidence="2">Erythromycin esterase family protein</fullName>
    </submittedName>
</protein>
<dbReference type="Gene3D" id="1.20.1440.30">
    <property type="entry name" value="Biosynthetic Protein domain"/>
    <property type="match status" value="1"/>
</dbReference>
<dbReference type="PANTHER" id="PTHR31299:SF0">
    <property type="entry name" value="ESTERASE, PUTATIVE (AFU_ORTHOLOGUE AFUA_1G05850)-RELATED"/>
    <property type="match status" value="1"/>
</dbReference>
<dbReference type="Gene3D" id="3.30.1870.10">
    <property type="entry name" value="EreA-like, domain 2"/>
    <property type="match status" value="1"/>
</dbReference>
<feature type="chain" id="PRO_5021300819" evidence="1">
    <location>
        <begin position="23"/>
        <end position="440"/>
    </location>
</feature>
<dbReference type="CDD" id="cd14728">
    <property type="entry name" value="Ere-like"/>
    <property type="match status" value="1"/>
</dbReference>
<dbReference type="SUPFAM" id="SSF159501">
    <property type="entry name" value="EreA/ChaN-like"/>
    <property type="match status" value="1"/>
</dbReference>
<organism evidence="2 3">
    <name type="scientific">Algoriphagus kandeliae</name>
    <dbReference type="NCBI Taxonomy" id="2562278"/>
    <lineage>
        <taxon>Bacteria</taxon>
        <taxon>Pseudomonadati</taxon>
        <taxon>Bacteroidota</taxon>
        <taxon>Cytophagia</taxon>
        <taxon>Cytophagales</taxon>
        <taxon>Cyclobacteriaceae</taxon>
        <taxon>Algoriphagus</taxon>
    </lineage>
</organism>
<comment type="caution">
    <text evidence="2">The sequence shown here is derived from an EMBL/GenBank/DDBJ whole genome shotgun (WGS) entry which is preliminary data.</text>
</comment>
<dbReference type="RefSeq" id="WP_135072232.1">
    <property type="nucleotide sequence ID" value="NZ_SPSB01000002.1"/>
</dbReference>
<keyword evidence="1" id="KW-0732">Signal</keyword>
<dbReference type="GO" id="GO:0046677">
    <property type="term" value="P:response to antibiotic"/>
    <property type="evidence" value="ECO:0007669"/>
    <property type="project" value="InterPro"/>
</dbReference>